<sequence>GGWGRPGLPGNGEGGVRARPGRRAERPPPLPARQGKQGRDVRRALTRSCGPAAAEPGRARPGQDWGTAAAETAGRRRSNPGLRSSGSAWQFDRVRRAPTAWGVTISTLAFPAEMMLTSAFLTDFSYHCSYSGIGHGEDIWRRWSGWRTIVSQPLSGQRRAGACTERRSLGGPRAAATPGFRFPRRGLVCRPVLLLNAHRAKLHLNCLAFVGIVMMTSSYLLGPVVK</sequence>
<name>A0A2K6S665_SAIBB</name>
<dbReference type="OMA" id="DWIGEKR"/>
<accession>A0A2K6S665</accession>
<feature type="compositionally biased region" description="Low complexity" evidence="1">
    <location>
        <begin position="50"/>
        <end position="72"/>
    </location>
</feature>
<evidence type="ECO:0000313" key="2">
    <source>
        <dbReference type="Ensembl" id="ENSSBOP00000002880.1"/>
    </source>
</evidence>
<keyword evidence="3" id="KW-1185">Reference proteome</keyword>
<protein>
    <submittedName>
        <fullName evidence="2">Uncharacterized protein</fullName>
    </submittedName>
</protein>
<organism evidence="2 3">
    <name type="scientific">Saimiri boliviensis boliviensis</name>
    <name type="common">Bolivian squirrel monkey</name>
    <dbReference type="NCBI Taxonomy" id="39432"/>
    <lineage>
        <taxon>Eukaryota</taxon>
        <taxon>Metazoa</taxon>
        <taxon>Chordata</taxon>
        <taxon>Craniata</taxon>
        <taxon>Vertebrata</taxon>
        <taxon>Euteleostomi</taxon>
        <taxon>Mammalia</taxon>
        <taxon>Eutheria</taxon>
        <taxon>Euarchontoglires</taxon>
        <taxon>Primates</taxon>
        <taxon>Haplorrhini</taxon>
        <taxon>Platyrrhini</taxon>
        <taxon>Cebidae</taxon>
        <taxon>Saimiriinae</taxon>
        <taxon>Saimiri</taxon>
    </lineage>
</organism>
<dbReference type="Proteomes" id="UP000233220">
    <property type="component" value="Unplaced"/>
</dbReference>
<dbReference type="Ensembl" id="ENSSBOT00000016057.1">
    <property type="protein sequence ID" value="ENSSBOP00000002880.1"/>
    <property type="gene ID" value="ENSSBOG00000014684.1"/>
</dbReference>
<feature type="region of interest" description="Disordered" evidence="1">
    <location>
        <begin position="1"/>
        <end position="86"/>
    </location>
</feature>
<feature type="compositionally biased region" description="Gly residues" evidence="1">
    <location>
        <begin position="1"/>
        <end position="15"/>
    </location>
</feature>
<evidence type="ECO:0000313" key="3">
    <source>
        <dbReference type="Proteomes" id="UP000233220"/>
    </source>
</evidence>
<dbReference type="GeneTree" id="ENSGT00390000009949"/>
<reference evidence="2" key="1">
    <citation type="submission" date="2025-08" db="UniProtKB">
        <authorList>
            <consortium name="Ensembl"/>
        </authorList>
    </citation>
    <scope>IDENTIFICATION</scope>
</reference>
<reference evidence="2" key="2">
    <citation type="submission" date="2025-09" db="UniProtKB">
        <authorList>
            <consortium name="Ensembl"/>
        </authorList>
    </citation>
    <scope>IDENTIFICATION</scope>
</reference>
<proteinExistence type="predicted"/>
<evidence type="ECO:0000256" key="1">
    <source>
        <dbReference type="SAM" id="MobiDB-lite"/>
    </source>
</evidence>
<dbReference type="AlphaFoldDB" id="A0A2K6S665"/>